<evidence type="ECO:0000313" key="4">
    <source>
        <dbReference type="Proteomes" id="UP001501433"/>
    </source>
</evidence>
<protein>
    <recommendedName>
        <fullName evidence="5">Anti-sigma factor</fullName>
    </recommendedName>
</protein>
<dbReference type="RefSeq" id="WP_345277091.1">
    <property type="nucleotide sequence ID" value="NZ_BAABJW010000003.1"/>
</dbReference>
<gene>
    <name evidence="3" type="ORF">GCM10023330_22690</name>
</gene>
<reference evidence="4" key="1">
    <citation type="journal article" date="2019" name="Int. J. Syst. Evol. Microbiol.">
        <title>The Global Catalogue of Microorganisms (GCM) 10K type strain sequencing project: providing services to taxonomists for standard genome sequencing and annotation.</title>
        <authorList>
            <consortium name="The Broad Institute Genomics Platform"/>
            <consortium name="The Broad Institute Genome Sequencing Center for Infectious Disease"/>
            <person name="Wu L."/>
            <person name="Ma J."/>
        </authorList>
    </citation>
    <scope>NUCLEOTIDE SEQUENCE [LARGE SCALE GENOMIC DNA]</scope>
    <source>
        <strain evidence="4">JCM 18325</strain>
    </source>
</reference>
<evidence type="ECO:0008006" key="5">
    <source>
        <dbReference type="Google" id="ProtNLM"/>
    </source>
</evidence>
<feature type="coiled-coil region" evidence="1">
    <location>
        <begin position="161"/>
        <end position="188"/>
    </location>
</feature>
<comment type="caution">
    <text evidence="3">The sequence shown here is derived from an EMBL/GenBank/DDBJ whole genome shotgun (WGS) entry which is preliminary data.</text>
</comment>
<keyword evidence="4" id="KW-1185">Reference proteome</keyword>
<evidence type="ECO:0000313" key="3">
    <source>
        <dbReference type="EMBL" id="GAA4814356.1"/>
    </source>
</evidence>
<dbReference type="EMBL" id="BAABJW010000003">
    <property type="protein sequence ID" value="GAA4814356.1"/>
    <property type="molecule type" value="Genomic_DNA"/>
</dbReference>
<keyword evidence="2" id="KW-1133">Transmembrane helix</keyword>
<organism evidence="3 4">
    <name type="scientific">Litoribaculum gwangyangense</name>
    <dbReference type="NCBI Taxonomy" id="1130722"/>
    <lineage>
        <taxon>Bacteria</taxon>
        <taxon>Pseudomonadati</taxon>
        <taxon>Bacteroidota</taxon>
        <taxon>Flavobacteriia</taxon>
        <taxon>Flavobacteriales</taxon>
        <taxon>Flavobacteriaceae</taxon>
        <taxon>Litoribaculum</taxon>
    </lineage>
</organism>
<name>A0ABP9CMZ3_9FLAO</name>
<keyword evidence="1" id="KW-0175">Coiled coil</keyword>
<keyword evidence="2" id="KW-0472">Membrane</keyword>
<keyword evidence="2" id="KW-0812">Transmembrane</keyword>
<evidence type="ECO:0000256" key="2">
    <source>
        <dbReference type="SAM" id="Phobius"/>
    </source>
</evidence>
<accession>A0ABP9CMZ3</accession>
<feature type="transmembrane region" description="Helical" evidence="2">
    <location>
        <begin position="45"/>
        <end position="65"/>
    </location>
</feature>
<dbReference type="Proteomes" id="UP001501433">
    <property type="component" value="Unassembled WGS sequence"/>
</dbReference>
<proteinExistence type="predicted"/>
<sequence length="255" mass="29232">MAPLKYEEQLKEKLEKRRMQPMENAWEKLSDRLDNEQKKNTNKSYWWLGLAASLVGIVFIVSQFLNLNVRNKTETEVVTTPEVEIIEQQETNVMASERETIKPVEDVEVLNKEETIQYSEIKSPLKINTSSETKVAVSEDARNVEEAILVNEKAEFPNPKLTFEEQKIQDAVAQVQALENEDRKLTKTNIDALLEQAQKEIKLNRLANETTGMVDANRLLQDVEAELDQSFRSKVFEAIKSSYSSVKTAVAQRNN</sequence>
<evidence type="ECO:0000256" key="1">
    <source>
        <dbReference type="SAM" id="Coils"/>
    </source>
</evidence>